<comment type="caution">
    <text evidence="1">The sequence shown here is derived from an EMBL/GenBank/DDBJ whole genome shotgun (WGS) entry which is preliminary data.</text>
</comment>
<protein>
    <submittedName>
        <fullName evidence="1">Uncharacterized protein</fullName>
    </submittedName>
</protein>
<evidence type="ECO:0000313" key="1">
    <source>
        <dbReference type="EMBL" id="KAG8235005.1"/>
    </source>
</evidence>
<dbReference type="Proteomes" id="UP000792457">
    <property type="component" value="Unassembled WGS sequence"/>
</dbReference>
<reference evidence="1" key="1">
    <citation type="submission" date="2013-04" db="EMBL/GenBank/DDBJ databases">
        <authorList>
            <person name="Qu J."/>
            <person name="Murali S.C."/>
            <person name="Bandaranaike D."/>
            <person name="Bellair M."/>
            <person name="Blankenburg K."/>
            <person name="Chao H."/>
            <person name="Dinh H."/>
            <person name="Doddapaneni H."/>
            <person name="Downs B."/>
            <person name="Dugan-Rocha S."/>
            <person name="Elkadiri S."/>
            <person name="Gnanaolivu R.D."/>
            <person name="Hernandez B."/>
            <person name="Javaid M."/>
            <person name="Jayaseelan J.C."/>
            <person name="Lee S."/>
            <person name="Li M."/>
            <person name="Ming W."/>
            <person name="Munidasa M."/>
            <person name="Muniz J."/>
            <person name="Nguyen L."/>
            <person name="Ongeri F."/>
            <person name="Osuji N."/>
            <person name="Pu L.-L."/>
            <person name="Puazo M."/>
            <person name="Qu C."/>
            <person name="Quiroz J."/>
            <person name="Raj R."/>
            <person name="Weissenberger G."/>
            <person name="Xin Y."/>
            <person name="Zou X."/>
            <person name="Han Y."/>
            <person name="Richards S."/>
            <person name="Worley K."/>
            <person name="Muzny D."/>
            <person name="Gibbs R."/>
        </authorList>
    </citation>
    <scope>NUCLEOTIDE SEQUENCE</scope>
    <source>
        <strain evidence="1">Sampled in the wild</strain>
    </source>
</reference>
<dbReference type="AlphaFoldDB" id="A0A8K0KJV2"/>
<evidence type="ECO:0000313" key="2">
    <source>
        <dbReference type="Proteomes" id="UP000792457"/>
    </source>
</evidence>
<proteinExistence type="predicted"/>
<sequence>MMANLTRDFFRAAEEEQPGYVPTSVPSRDDSVARVDCGEVRSRRHWDLRAVTEHRGARDDVQLLPAGGDGIVGEALSLVEEVPHYRPNDPIHSDVAPELLRSSLGMRIQPRHRLLLPAHRVRRLPPLLQFLLPGLQEGTRSR</sequence>
<accession>A0A8K0KJV2</accession>
<keyword evidence="2" id="KW-1185">Reference proteome</keyword>
<dbReference type="EMBL" id="KZ308864">
    <property type="protein sequence ID" value="KAG8235005.1"/>
    <property type="molecule type" value="Genomic_DNA"/>
</dbReference>
<organism evidence="1 2">
    <name type="scientific">Ladona fulva</name>
    <name type="common">Scarce chaser dragonfly</name>
    <name type="synonym">Libellula fulva</name>
    <dbReference type="NCBI Taxonomy" id="123851"/>
    <lineage>
        <taxon>Eukaryota</taxon>
        <taxon>Metazoa</taxon>
        <taxon>Ecdysozoa</taxon>
        <taxon>Arthropoda</taxon>
        <taxon>Hexapoda</taxon>
        <taxon>Insecta</taxon>
        <taxon>Pterygota</taxon>
        <taxon>Palaeoptera</taxon>
        <taxon>Odonata</taxon>
        <taxon>Epiprocta</taxon>
        <taxon>Anisoptera</taxon>
        <taxon>Libelluloidea</taxon>
        <taxon>Libellulidae</taxon>
        <taxon>Ladona</taxon>
    </lineage>
</organism>
<gene>
    <name evidence="1" type="ORF">J437_LFUL015421</name>
</gene>
<name>A0A8K0KJV2_LADFU</name>
<reference evidence="1" key="2">
    <citation type="submission" date="2017-10" db="EMBL/GenBank/DDBJ databases">
        <title>Ladona fulva Genome sequencing and assembly.</title>
        <authorList>
            <person name="Murali S."/>
            <person name="Richards S."/>
            <person name="Bandaranaike D."/>
            <person name="Bellair M."/>
            <person name="Blankenburg K."/>
            <person name="Chao H."/>
            <person name="Dinh H."/>
            <person name="Doddapaneni H."/>
            <person name="Dugan-Rocha S."/>
            <person name="Elkadiri S."/>
            <person name="Gnanaolivu R."/>
            <person name="Hernandez B."/>
            <person name="Skinner E."/>
            <person name="Javaid M."/>
            <person name="Lee S."/>
            <person name="Li M."/>
            <person name="Ming W."/>
            <person name="Munidasa M."/>
            <person name="Muniz J."/>
            <person name="Nguyen L."/>
            <person name="Hughes D."/>
            <person name="Osuji N."/>
            <person name="Pu L.-L."/>
            <person name="Puazo M."/>
            <person name="Qu C."/>
            <person name="Quiroz J."/>
            <person name="Raj R."/>
            <person name="Weissenberger G."/>
            <person name="Xin Y."/>
            <person name="Zou X."/>
            <person name="Han Y."/>
            <person name="Worley K."/>
            <person name="Muzny D."/>
            <person name="Gibbs R."/>
        </authorList>
    </citation>
    <scope>NUCLEOTIDE SEQUENCE</scope>
    <source>
        <strain evidence="1">Sampled in the wild</strain>
    </source>
</reference>